<evidence type="ECO:0000256" key="2">
    <source>
        <dbReference type="ARBA" id="ARBA00023015"/>
    </source>
</evidence>
<comment type="caution">
    <text evidence="6">The sequence shown here is derived from an EMBL/GenBank/DDBJ whole genome shotgun (WGS) entry which is preliminary data.</text>
</comment>
<evidence type="ECO:0000256" key="1">
    <source>
        <dbReference type="ARBA" id="ARBA00009437"/>
    </source>
</evidence>
<evidence type="ECO:0000259" key="5">
    <source>
        <dbReference type="PROSITE" id="PS50931"/>
    </source>
</evidence>
<dbReference type="InterPro" id="IPR036388">
    <property type="entry name" value="WH-like_DNA-bd_sf"/>
</dbReference>
<reference evidence="6" key="1">
    <citation type="journal article" date="2014" name="Int. J. Syst. Evol. Microbiol.">
        <title>Complete genome sequence of Corynebacterium casei LMG S-19264T (=DSM 44701T), isolated from a smear-ripened cheese.</title>
        <authorList>
            <consortium name="US DOE Joint Genome Institute (JGI-PGF)"/>
            <person name="Walter F."/>
            <person name="Albersmeier A."/>
            <person name="Kalinowski J."/>
            <person name="Ruckert C."/>
        </authorList>
    </citation>
    <scope>NUCLEOTIDE SEQUENCE</scope>
    <source>
        <strain evidence="6">CGMCC 1.10998</strain>
    </source>
</reference>
<dbReference type="PANTHER" id="PTHR30537:SF5">
    <property type="entry name" value="HTH-TYPE TRANSCRIPTIONAL ACTIVATOR TTDR-RELATED"/>
    <property type="match status" value="1"/>
</dbReference>
<dbReference type="InterPro" id="IPR000847">
    <property type="entry name" value="LysR_HTH_N"/>
</dbReference>
<evidence type="ECO:0000256" key="3">
    <source>
        <dbReference type="ARBA" id="ARBA00023125"/>
    </source>
</evidence>
<dbReference type="RefSeq" id="WP_188568167.1">
    <property type="nucleotide sequence ID" value="NZ_BMED01000005.1"/>
</dbReference>
<sequence>MDRWSEFELFVQTAELGSLSRAAEALGMSNAAASRGLVSLENRLNARLVERNTRRLGLTQAGEIFYRRCKSILADMKEAEATTSATTVVASGTLRITGSLSFCMKHIAPLLPEFTRRYPQINVQLDAANRYFDLIESGIDIAIRTKEYESDSNITVRKLAWTRRILAASPAYLARNGTPTRLEELSAHKLLTYTHANNPSELHLSRDGKTRIVKVQSLLEANDGQILRSAALEGLGILVQPNYIVFDDVVAGRLVPVLDDWDLPRLAINIAYQNRSHLPARTRVFIDFIVQHFQDMDFERKWTAKFAN</sequence>
<organism evidence="6 7">
    <name type="scientific">Undibacterium terreum</name>
    <dbReference type="NCBI Taxonomy" id="1224302"/>
    <lineage>
        <taxon>Bacteria</taxon>
        <taxon>Pseudomonadati</taxon>
        <taxon>Pseudomonadota</taxon>
        <taxon>Betaproteobacteria</taxon>
        <taxon>Burkholderiales</taxon>
        <taxon>Oxalobacteraceae</taxon>
        <taxon>Undibacterium</taxon>
    </lineage>
</organism>
<dbReference type="CDD" id="cd08422">
    <property type="entry name" value="PBP2_CrgA_like"/>
    <property type="match status" value="1"/>
</dbReference>
<dbReference type="FunFam" id="1.10.10.10:FF:000001">
    <property type="entry name" value="LysR family transcriptional regulator"/>
    <property type="match status" value="1"/>
</dbReference>
<dbReference type="GO" id="GO:0006351">
    <property type="term" value="P:DNA-templated transcription"/>
    <property type="evidence" value="ECO:0007669"/>
    <property type="project" value="TreeGrafter"/>
</dbReference>
<dbReference type="Proteomes" id="UP000637423">
    <property type="component" value="Unassembled WGS sequence"/>
</dbReference>
<dbReference type="SUPFAM" id="SSF46785">
    <property type="entry name" value="Winged helix' DNA-binding domain"/>
    <property type="match status" value="1"/>
</dbReference>
<dbReference type="Gene3D" id="1.10.10.10">
    <property type="entry name" value="Winged helix-like DNA-binding domain superfamily/Winged helix DNA-binding domain"/>
    <property type="match status" value="1"/>
</dbReference>
<dbReference type="SUPFAM" id="SSF53850">
    <property type="entry name" value="Periplasmic binding protein-like II"/>
    <property type="match status" value="1"/>
</dbReference>
<reference evidence="6" key="2">
    <citation type="submission" date="2020-09" db="EMBL/GenBank/DDBJ databases">
        <authorList>
            <person name="Sun Q."/>
            <person name="Zhou Y."/>
        </authorList>
    </citation>
    <scope>NUCLEOTIDE SEQUENCE</scope>
    <source>
        <strain evidence="6">CGMCC 1.10998</strain>
    </source>
</reference>
<gene>
    <name evidence="6" type="ORF">GCM10011396_42780</name>
</gene>
<accession>A0A916XNV2</accession>
<name>A0A916XNV2_9BURK</name>
<keyword evidence="3" id="KW-0238">DNA-binding</keyword>
<dbReference type="GO" id="GO:0003700">
    <property type="term" value="F:DNA-binding transcription factor activity"/>
    <property type="evidence" value="ECO:0007669"/>
    <property type="project" value="InterPro"/>
</dbReference>
<dbReference type="InterPro" id="IPR005119">
    <property type="entry name" value="LysR_subst-bd"/>
</dbReference>
<feature type="domain" description="HTH lysR-type" evidence="5">
    <location>
        <begin position="1"/>
        <end position="59"/>
    </location>
</feature>
<keyword evidence="2" id="KW-0805">Transcription regulation</keyword>
<dbReference type="InterPro" id="IPR058163">
    <property type="entry name" value="LysR-type_TF_proteobact-type"/>
</dbReference>
<dbReference type="FunFam" id="3.40.190.290:FF:000001">
    <property type="entry name" value="Transcriptional regulator, LysR family"/>
    <property type="match status" value="1"/>
</dbReference>
<dbReference type="AlphaFoldDB" id="A0A916XNV2"/>
<protein>
    <submittedName>
        <fullName evidence="6">Transcriptional regulator</fullName>
    </submittedName>
</protein>
<dbReference type="Pfam" id="PF00126">
    <property type="entry name" value="HTH_1"/>
    <property type="match status" value="1"/>
</dbReference>
<dbReference type="Pfam" id="PF03466">
    <property type="entry name" value="LysR_substrate"/>
    <property type="match status" value="1"/>
</dbReference>
<dbReference type="PANTHER" id="PTHR30537">
    <property type="entry name" value="HTH-TYPE TRANSCRIPTIONAL REGULATOR"/>
    <property type="match status" value="1"/>
</dbReference>
<evidence type="ECO:0000313" key="7">
    <source>
        <dbReference type="Proteomes" id="UP000637423"/>
    </source>
</evidence>
<dbReference type="PROSITE" id="PS50931">
    <property type="entry name" value="HTH_LYSR"/>
    <property type="match status" value="1"/>
</dbReference>
<dbReference type="GO" id="GO:0043565">
    <property type="term" value="F:sequence-specific DNA binding"/>
    <property type="evidence" value="ECO:0007669"/>
    <property type="project" value="TreeGrafter"/>
</dbReference>
<proteinExistence type="inferred from homology"/>
<keyword evidence="7" id="KW-1185">Reference proteome</keyword>
<dbReference type="InterPro" id="IPR036390">
    <property type="entry name" value="WH_DNA-bd_sf"/>
</dbReference>
<keyword evidence="4" id="KW-0804">Transcription</keyword>
<dbReference type="EMBL" id="BMED01000005">
    <property type="protein sequence ID" value="GGC90942.1"/>
    <property type="molecule type" value="Genomic_DNA"/>
</dbReference>
<comment type="similarity">
    <text evidence="1">Belongs to the LysR transcriptional regulatory family.</text>
</comment>
<evidence type="ECO:0000256" key="4">
    <source>
        <dbReference type="ARBA" id="ARBA00023163"/>
    </source>
</evidence>
<evidence type="ECO:0000313" key="6">
    <source>
        <dbReference type="EMBL" id="GGC90942.1"/>
    </source>
</evidence>
<dbReference type="Gene3D" id="3.40.190.290">
    <property type="match status" value="1"/>
</dbReference>